<organism evidence="3 4">
    <name type="scientific">Mycena rosella</name>
    <name type="common">Pink bonnet</name>
    <name type="synonym">Agaricus rosellus</name>
    <dbReference type="NCBI Taxonomy" id="1033263"/>
    <lineage>
        <taxon>Eukaryota</taxon>
        <taxon>Fungi</taxon>
        <taxon>Dikarya</taxon>
        <taxon>Basidiomycota</taxon>
        <taxon>Agaricomycotina</taxon>
        <taxon>Agaricomycetes</taxon>
        <taxon>Agaricomycetidae</taxon>
        <taxon>Agaricales</taxon>
        <taxon>Marasmiineae</taxon>
        <taxon>Mycenaceae</taxon>
        <taxon>Mycena</taxon>
    </lineage>
</organism>
<keyword evidence="4" id="KW-1185">Reference proteome</keyword>
<keyword evidence="2" id="KW-0732">Signal</keyword>
<dbReference type="EMBL" id="JARKIE010000374">
    <property type="protein sequence ID" value="KAJ7648834.1"/>
    <property type="molecule type" value="Genomic_DNA"/>
</dbReference>
<protein>
    <submittedName>
        <fullName evidence="3">Uncharacterized protein</fullName>
    </submittedName>
</protein>
<dbReference type="Proteomes" id="UP001221757">
    <property type="component" value="Unassembled WGS sequence"/>
</dbReference>
<proteinExistence type="predicted"/>
<feature type="region of interest" description="Disordered" evidence="1">
    <location>
        <begin position="218"/>
        <end position="255"/>
    </location>
</feature>
<feature type="chain" id="PRO_5042055110" evidence="2">
    <location>
        <begin position="21"/>
        <end position="255"/>
    </location>
</feature>
<comment type="caution">
    <text evidence="3">The sequence shown here is derived from an EMBL/GenBank/DDBJ whole genome shotgun (WGS) entry which is preliminary data.</text>
</comment>
<feature type="region of interest" description="Disordered" evidence="1">
    <location>
        <begin position="102"/>
        <end position="192"/>
    </location>
</feature>
<evidence type="ECO:0000313" key="4">
    <source>
        <dbReference type="Proteomes" id="UP001221757"/>
    </source>
</evidence>
<gene>
    <name evidence="3" type="ORF">B0H17DRAFT_1102865</name>
</gene>
<evidence type="ECO:0000256" key="2">
    <source>
        <dbReference type="SAM" id="SignalP"/>
    </source>
</evidence>
<evidence type="ECO:0000256" key="1">
    <source>
        <dbReference type="SAM" id="MobiDB-lite"/>
    </source>
</evidence>
<sequence length="255" mass="25387">MFPPKFAALVTVALVSAAAARPVVTSGTGDTAAVDSDATTGRFAWGWQSDFPALAAVAPIPDLETSNPSSWPSWNEGALADDADGAVGESRWCQNQAAAVDASRSHTNSSAVWGQPPAEDAVTEDSTDEKRNGVGSGGTGAPAVEDRGEAVQKRSGVGTGGTGAPAVEGRREAVEKRTGVGGGGTGAQAPPRSIHAIEWGTSLASGGSGAPVSWAVNGVEAEETGKPPSPRSIYVQRVGSGGTGAPVADRGEAGN</sequence>
<feature type="signal peptide" evidence="2">
    <location>
        <begin position="1"/>
        <end position="20"/>
    </location>
</feature>
<evidence type="ECO:0000313" key="3">
    <source>
        <dbReference type="EMBL" id="KAJ7648834.1"/>
    </source>
</evidence>
<accession>A0AAD7CHC9</accession>
<dbReference type="AlphaFoldDB" id="A0AAD7CHC9"/>
<feature type="compositionally biased region" description="Basic and acidic residues" evidence="1">
    <location>
        <begin position="168"/>
        <end position="178"/>
    </location>
</feature>
<name>A0AAD7CHC9_MYCRO</name>
<reference evidence="3" key="1">
    <citation type="submission" date="2023-03" db="EMBL/GenBank/DDBJ databases">
        <title>Massive genome expansion in bonnet fungi (Mycena s.s.) driven by repeated elements and novel gene families across ecological guilds.</title>
        <authorList>
            <consortium name="Lawrence Berkeley National Laboratory"/>
            <person name="Harder C.B."/>
            <person name="Miyauchi S."/>
            <person name="Viragh M."/>
            <person name="Kuo A."/>
            <person name="Thoen E."/>
            <person name="Andreopoulos B."/>
            <person name="Lu D."/>
            <person name="Skrede I."/>
            <person name="Drula E."/>
            <person name="Henrissat B."/>
            <person name="Morin E."/>
            <person name="Kohler A."/>
            <person name="Barry K."/>
            <person name="LaButti K."/>
            <person name="Morin E."/>
            <person name="Salamov A."/>
            <person name="Lipzen A."/>
            <person name="Mereny Z."/>
            <person name="Hegedus B."/>
            <person name="Baldrian P."/>
            <person name="Stursova M."/>
            <person name="Weitz H."/>
            <person name="Taylor A."/>
            <person name="Grigoriev I.V."/>
            <person name="Nagy L.G."/>
            <person name="Martin F."/>
            <person name="Kauserud H."/>
        </authorList>
    </citation>
    <scope>NUCLEOTIDE SEQUENCE</scope>
    <source>
        <strain evidence="3">CBHHK067</strain>
    </source>
</reference>